<organism evidence="4 5">
    <name type="scientific">Kockovaella imperatae</name>
    <dbReference type="NCBI Taxonomy" id="4999"/>
    <lineage>
        <taxon>Eukaryota</taxon>
        <taxon>Fungi</taxon>
        <taxon>Dikarya</taxon>
        <taxon>Basidiomycota</taxon>
        <taxon>Agaricomycotina</taxon>
        <taxon>Tremellomycetes</taxon>
        <taxon>Tremellales</taxon>
        <taxon>Cuniculitremaceae</taxon>
        <taxon>Kockovaella</taxon>
    </lineage>
</organism>
<dbReference type="Proteomes" id="UP000193218">
    <property type="component" value="Unassembled WGS sequence"/>
</dbReference>
<keyword evidence="3" id="KW-0732">Signal</keyword>
<feature type="region of interest" description="Disordered" evidence="1">
    <location>
        <begin position="425"/>
        <end position="575"/>
    </location>
</feature>
<evidence type="ECO:0000256" key="1">
    <source>
        <dbReference type="SAM" id="MobiDB-lite"/>
    </source>
</evidence>
<feature type="compositionally biased region" description="Polar residues" evidence="1">
    <location>
        <begin position="489"/>
        <end position="508"/>
    </location>
</feature>
<dbReference type="OrthoDB" id="2591431at2759"/>
<feature type="compositionally biased region" description="Low complexity" evidence="1">
    <location>
        <begin position="230"/>
        <end position="241"/>
    </location>
</feature>
<feature type="transmembrane region" description="Helical" evidence="2">
    <location>
        <begin position="279"/>
        <end position="301"/>
    </location>
</feature>
<evidence type="ECO:0000256" key="3">
    <source>
        <dbReference type="SAM" id="SignalP"/>
    </source>
</evidence>
<accession>A0A1Y1UM26</accession>
<dbReference type="EMBL" id="NBSH01000003">
    <property type="protein sequence ID" value="ORX39049.1"/>
    <property type="molecule type" value="Genomic_DNA"/>
</dbReference>
<evidence type="ECO:0000313" key="4">
    <source>
        <dbReference type="EMBL" id="ORX39049.1"/>
    </source>
</evidence>
<keyword evidence="2" id="KW-1133">Transmembrane helix</keyword>
<feature type="compositionally biased region" description="Basic and acidic residues" evidence="1">
    <location>
        <begin position="428"/>
        <end position="440"/>
    </location>
</feature>
<feature type="region of interest" description="Disordered" evidence="1">
    <location>
        <begin position="310"/>
        <end position="386"/>
    </location>
</feature>
<dbReference type="InParanoid" id="A0A1Y1UM26"/>
<dbReference type="AlphaFoldDB" id="A0A1Y1UM26"/>
<gene>
    <name evidence="4" type="ORF">BD324DRAFT_618333</name>
</gene>
<feature type="compositionally biased region" description="Basic and acidic residues" evidence="1">
    <location>
        <begin position="319"/>
        <end position="331"/>
    </location>
</feature>
<feature type="chain" id="PRO_5012259936" evidence="3">
    <location>
        <begin position="24"/>
        <end position="575"/>
    </location>
</feature>
<dbReference type="PANTHER" id="PTHR37487:SF3">
    <property type="entry name" value="CLEAVAGE_POLYADENYLATION SPECIFICITY FACTOR A SUBUNIT N-TERMINAL DOMAIN-CONTAINING PROTEIN"/>
    <property type="match status" value="1"/>
</dbReference>
<keyword evidence="2" id="KW-0812">Transmembrane</keyword>
<comment type="caution">
    <text evidence="4">The sequence shown here is derived from an EMBL/GenBank/DDBJ whole genome shotgun (WGS) entry which is preliminary data.</text>
</comment>
<dbReference type="PANTHER" id="PTHR37487">
    <property type="entry name" value="CHROMOSOME 1, WHOLE GENOME SHOTGUN SEQUENCE"/>
    <property type="match status" value="1"/>
</dbReference>
<name>A0A1Y1UM26_9TREE</name>
<feature type="region of interest" description="Disordered" evidence="1">
    <location>
        <begin position="223"/>
        <end position="271"/>
    </location>
</feature>
<keyword evidence="2" id="KW-0472">Membrane</keyword>
<protein>
    <submittedName>
        <fullName evidence="4">Uncharacterized protein</fullName>
    </submittedName>
</protein>
<dbReference type="GeneID" id="33556823"/>
<evidence type="ECO:0000313" key="5">
    <source>
        <dbReference type="Proteomes" id="UP000193218"/>
    </source>
</evidence>
<feature type="signal peptide" evidence="3">
    <location>
        <begin position="1"/>
        <end position="23"/>
    </location>
</feature>
<reference evidence="4 5" key="1">
    <citation type="submission" date="2017-03" db="EMBL/GenBank/DDBJ databases">
        <title>Widespread Adenine N6-methylation of Active Genes in Fungi.</title>
        <authorList>
            <consortium name="DOE Joint Genome Institute"/>
            <person name="Mondo S.J."/>
            <person name="Dannebaum R.O."/>
            <person name="Kuo R.C."/>
            <person name="Louie K.B."/>
            <person name="Bewick A.J."/>
            <person name="Labutti K."/>
            <person name="Haridas S."/>
            <person name="Kuo A."/>
            <person name="Salamov A."/>
            <person name="Ahrendt S.R."/>
            <person name="Lau R."/>
            <person name="Bowen B.P."/>
            <person name="Lipzen A."/>
            <person name="Sullivan W."/>
            <person name="Andreopoulos W.B."/>
            <person name="Clum A."/>
            <person name="Lindquist E."/>
            <person name="Daum C."/>
            <person name="Northen T.R."/>
            <person name="Ramamoorthy G."/>
            <person name="Schmitz R.J."/>
            <person name="Gryganskyi A."/>
            <person name="Culley D."/>
            <person name="Magnuson J."/>
            <person name="James T.Y."/>
            <person name="O'Malley M.A."/>
            <person name="Stajich J.E."/>
            <person name="Spatafora J.W."/>
            <person name="Visel A."/>
            <person name="Grigoriev I.V."/>
        </authorList>
    </citation>
    <scope>NUCLEOTIDE SEQUENCE [LARGE SCALE GENOMIC DNA]</scope>
    <source>
        <strain evidence="4 5">NRRL Y-17943</strain>
    </source>
</reference>
<keyword evidence="5" id="KW-1185">Reference proteome</keyword>
<feature type="compositionally biased region" description="Gly residues" evidence="1">
    <location>
        <begin position="242"/>
        <end position="271"/>
    </location>
</feature>
<proteinExistence type="predicted"/>
<sequence>MKLKSPRSVHLLTLATLIPTALGFSFNTSTPTQCGDMTVQWDGGTEPFYLILIPTESLTAGRIMNVSIPPGLQPPYSHTFRLDEPAGLHFLATMYDSKGFGTGGTTSTLRVGSSSNTSCLSTDLRYDFFFYIDPQNNPSQCQSMRISWDNTITYPLNLYGLIPSGTPFDIPISQQTGNVSVDWQVDIDDGTQFLLFMADAGEYQTGGSTSLFTVQSGNDNCMTSSSPKIAGNASGGSNDTGSSGGSVEGVGGSSSGGDGQGSTNGSGGGGGAGAHTGAIVGGTLGGVAFLALLGILLWFCIRQRTRDKSNDNVRSYGFNKEKGPRESRGHLDLLGPQGPERHHSDDSSNTAALGDGRSYTPMPFRYPSPEARDSNGSPLASAGFGAHDMPATSAVLAGTPMNEKRRSGTTVTPDVHNDIVLPHQLYEGSDRPSSDARYSHDTGPNHSGSGTGTGTGLTPSTDHRARPHIPPGAMAPVGPSAYHDRQETSEGQSDSATIGRLQRNSSVHKPSIGGDHPAGDHPAQGVLADNDTPDSPGAARPLPEVPMQYVQHQDSGRIVDLPPRYDQLRAANPDP</sequence>
<dbReference type="RefSeq" id="XP_021872912.1">
    <property type="nucleotide sequence ID" value="XM_022015015.1"/>
</dbReference>
<evidence type="ECO:0000256" key="2">
    <source>
        <dbReference type="SAM" id="Phobius"/>
    </source>
</evidence>